<dbReference type="EMBL" id="JXTC01000239">
    <property type="protein sequence ID" value="PON78884.1"/>
    <property type="molecule type" value="Genomic_DNA"/>
</dbReference>
<organism evidence="2 3">
    <name type="scientific">Trema orientale</name>
    <name type="common">Charcoal tree</name>
    <name type="synonym">Celtis orientalis</name>
    <dbReference type="NCBI Taxonomy" id="63057"/>
    <lineage>
        <taxon>Eukaryota</taxon>
        <taxon>Viridiplantae</taxon>
        <taxon>Streptophyta</taxon>
        <taxon>Embryophyta</taxon>
        <taxon>Tracheophyta</taxon>
        <taxon>Spermatophyta</taxon>
        <taxon>Magnoliopsida</taxon>
        <taxon>eudicotyledons</taxon>
        <taxon>Gunneridae</taxon>
        <taxon>Pentapetalae</taxon>
        <taxon>rosids</taxon>
        <taxon>fabids</taxon>
        <taxon>Rosales</taxon>
        <taxon>Cannabaceae</taxon>
        <taxon>Trema</taxon>
    </lineage>
</organism>
<comment type="caution">
    <text evidence="2">The sequence shown here is derived from an EMBL/GenBank/DDBJ whole genome shotgun (WGS) entry which is preliminary data.</text>
</comment>
<dbReference type="InParanoid" id="A0A2P5E015"/>
<name>A0A2P5E015_TREOI</name>
<gene>
    <name evidence="2" type="ORF">TorRG33x02_237120</name>
</gene>
<evidence type="ECO:0000313" key="3">
    <source>
        <dbReference type="Proteomes" id="UP000237000"/>
    </source>
</evidence>
<sequence length="98" mass="10697">MKTGEDLEARTISDHPSSAKSSKSDDAAANPYGMLLIFKVAMEEDEIVADSEFTSLHTGISLALMQGVWWMMSMADELPGKSQTVESCTIIFSKNFST</sequence>
<feature type="region of interest" description="Disordered" evidence="1">
    <location>
        <begin position="1"/>
        <end position="27"/>
    </location>
</feature>
<dbReference type="AlphaFoldDB" id="A0A2P5E015"/>
<evidence type="ECO:0000313" key="2">
    <source>
        <dbReference type="EMBL" id="PON78884.1"/>
    </source>
</evidence>
<dbReference type="Proteomes" id="UP000237000">
    <property type="component" value="Unassembled WGS sequence"/>
</dbReference>
<proteinExistence type="predicted"/>
<keyword evidence="3" id="KW-1185">Reference proteome</keyword>
<evidence type="ECO:0000256" key="1">
    <source>
        <dbReference type="SAM" id="MobiDB-lite"/>
    </source>
</evidence>
<feature type="compositionally biased region" description="Basic and acidic residues" evidence="1">
    <location>
        <begin position="1"/>
        <end position="13"/>
    </location>
</feature>
<protein>
    <submittedName>
        <fullName evidence="2">Uncharacterized protein</fullName>
    </submittedName>
</protein>
<reference evidence="3" key="1">
    <citation type="submission" date="2016-06" db="EMBL/GenBank/DDBJ databases">
        <title>Parallel loss of symbiosis genes in relatives of nitrogen-fixing non-legume Parasponia.</title>
        <authorList>
            <person name="Van Velzen R."/>
            <person name="Holmer R."/>
            <person name="Bu F."/>
            <person name="Rutten L."/>
            <person name="Van Zeijl A."/>
            <person name="Liu W."/>
            <person name="Santuari L."/>
            <person name="Cao Q."/>
            <person name="Sharma T."/>
            <person name="Shen D."/>
            <person name="Roswanjaya Y."/>
            <person name="Wardhani T."/>
            <person name="Kalhor M.S."/>
            <person name="Jansen J."/>
            <person name="Van den Hoogen J."/>
            <person name="Gungor B."/>
            <person name="Hartog M."/>
            <person name="Hontelez J."/>
            <person name="Verver J."/>
            <person name="Yang W.-C."/>
            <person name="Schijlen E."/>
            <person name="Repin R."/>
            <person name="Schilthuizen M."/>
            <person name="Schranz E."/>
            <person name="Heidstra R."/>
            <person name="Miyata K."/>
            <person name="Fedorova E."/>
            <person name="Kohlen W."/>
            <person name="Bisseling T."/>
            <person name="Smit S."/>
            <person name="Geurts R."/>
        </authorList>
    </citation>
    <scope>NUCLEOTIDE SEQUENCE [LARGE SCALE GENOMIC DNA]</scope>
    <source>
        <strain evidence="3">cv. RG33-2</strain>
    </source>
</reference>
<accession>A0A2P5E015</accession>